<protein>
    <submittedName>
        <fullName evidence="1">Uncharacterized protein</fullName>
    </submittedName>
</protein>
<reference evidence="1" key="1">
    <citation type="submission" date="2022-07" db="EMBL/GenBank/DDBJ databases">
        <title>Phylogenomic reconstructions and comparative analyses of Kickxellomycotina fungi.</title>
        <authorList>
            <person name="Reynolds N.K."/>
            <person name="Stajich J.E."/>
            <person name="Barry K."/>
            <person name="Grigoriev I.V."/>
            <person name="Crous P."/>
            <person name="Smith M.E."/>
        </authorList>
    </citation>
    <scope>NUCLEOTIDE SEQUENCE</scope>
    <source>
        <strain evidence="1">CBS 102833</strain>
    </source>
</reference>
<dbReference type="Proteomes" id="UP001140096">
    <property type="component" value="Unassembled WGS sequence"/>
</dbReference>
<gene>
    <name evidence="1" type="ORF">H4S07_004884</name>
</gene>
<sequence>MTIILGNTKASIPSSAATAPSDVLQIIYCYLSPVPHSRCSPNDLQVHLHSIQRVAAVNQQWRSTAVPMFYRTVHVVIGDIDAKIVEKDAFAHINRPSFIHDDEDEAKKKEVEPPVTGVDIKLRTNIKLLRAAGQADSAREVQIIVQGLGQTAVQLLHQLQLASLVGGKIAWPGVERLRIDMRYSHYSTQTKERQDFRPGPHGCTESGTGHLYHQALNEFLSQALPSLREVEYYGHSTQEIYRVVPINGLLYERLHGPTPLRALRIVGDCGPDVTN</sequence>
<keyword evidence="2" id="KW-1185">Reference proteome</keyword>
<proteinExistence type="predicted"/>
<name>A0ACC1L6R5_9FUNG</name>
<feature type="non-terminal residue" evidence="1">
    <location>
        <position position="275"/>
    </location>
</feature>
<accession>A0ACC1L6R5</accession>
<evidence type="ECO:0000313" key="2">
    <source>
        <dbReference type="Proteomes" id="UP001140096"/>
    </source>
</evidence>
<comment type="caution">
    <text evidence="1">The sequence shown here is derived from an EMBL/GenBank/DDBJ whole genome shotgun (WGS) entry which is preliminary data.</text>
</comment>
<organism evidence="1 2">
    <name type="scientific">Coemansia furcata</name>
    <dbReference type="NCBI Taxonomy" id="417177"/>
    <lineage>
        <taxon>Eukaryota</taxon>
        <taxon>Fungi</taxon>
        <taxon>Fungi incertae sedis</taxon>
        <taxon>Zoopagomycota</taxon>
        <taxon>Kickxellomycotina</taxon>
        <taxon>Kickxellomycetes</taxon>
        <taxon>Kickxellales</taxon>
        <taxon>Kickxellaceae</taxon>
        <taxon>Coemansia</taxon>
    </lineage>
</organism>
<evidence type="ECO:0000313" key="1">
    <source>
        <dbReference type="EMBL" id="KAJ2801632.1"/>
    </source>
</evidence>
<dbReference type="EMBL" id="JANBUP010002150">
    <property type="protein sequence ID" value="KAJ2801632.1"/>
    <property type="molecule type" value="Genomic_DNA"/>
</dbReference>